<reference evidence="2" key="1">
    <citation type="submission" date="2019-04" db="EMBL/GenBank/DDBJ databases">
        <authorList>
            <consortium name="Science for Life Laboratories"/>
        </authorList>
    </citation>
    <scope>NUCLEOTIDE SEQUENCE</scope>
    <source>
        <strain evidence="2">MBLW1</strain>
    </source>
</reference>
<evidence type="ECO:0000313" key="2">
    <source>
        <dbReference type="EMBL" id="VIP04724.1"/>
    </source>
</evidence>
<dbReference type="KEGG" id="tim:GMBLW1_44690"/>
<dbReference type="AlphaFoldDB" id="A0A6C2YTI5"/>
<dbReference type="RefSeq" id="WP_162659767.1">
    <property type="nucleotide sequence ID" value="NZ_LR593887.1"/>
</dbReference>
<proteinExistence type="predicted"/>
<evidence type="ECO:0000313" key="3">
    <source>
        <dbReference type="Proteomes" id="UP000464378"/>
    </source>
</evidence>
<evidence type="ECO:0000259" key="1">
    <source>
        <dbReference type="Pfam" id="PF00550"/>
    </source>
</evidence>
<protein>
    <recommendedName>
        <fullName evidence="1">Carrier domain-containing protein</fullName>
    </recommendedName>
</protein>
<sequence length="102" mass="11376">MTISSRTPEGIPNRCPVCGHDFRIEPARPFGDATCPACGSLLWFIANGEQLRYVDPEAAGLVESVAARLGIRPDMVRAGRLDEWGFDSLDLAEWIMELEERR</sequence>
<organism evidence="2">
    <name type="scientific">Tuwongella immobilis</name>
    <dbReference type="NCBI Taxonomy" id="692036"/>
    <lineage>
        <taxon>Bacteria</taxon>
        <taxon>Pseudomonadati</taxon>
        <taxon>Planctomycetota</taxon>
        <taxon>Planctomycetia</taxon>
        <taxon>Gemmatales</taxon>
        <taxon>Gemmataceae</taxon>
        <taxon>Tuwongella</taxon>
    </lineage>
</organism>
<name>A0A6C2YTI5_9BACT</name>
<feature type="domain" description="Carrier" evidence="1">
    <location>
        <begin position="61"/>
        <end position="101"/>
    </location>
</feature>
<dbReference type="EMBL" id="LR593887">
    <property type="protein sequence ID" value="VTS06807.1"/>
    <property type="molecule type" value="Genomic_DNA"/>
</dbReference>
<accession>A0A6C2YTI5</accession>
<gene>
    <name evidence="2" type="ORF">GMBLW1_44690</name>
</gene>
<dbReference type="InterPro" id="IPR036736">
    <property type="entry name" value="ACP-like_sf"/>
</dbReference>
<dbReference type="Gene3D" id="1.10.1200.10">
    <property type="entry name" value="ACP-like"/>
    <property type="match status" value="1"/>
</dbReference>
<keyword evidence="3" id="KW-1185">Reference proteome</keyword>
<dbReference type="InParanoid" id="A0A6C2YTI5"/>
<dbReference type="Pfam" id="PF00550">
    <property type="entry name" value="PP-binding"/>
    <property type="match status" value="1"/>
</dbReference>
<dbReference type="InterPro" id="IPR009081">
    <property type="entry name" value="PP-bd_ACP"/>
</dbReference>
<dbReference type="Proteomes" id="UP000464378">
    <property type="component" value="Chromosome"/>
</dbReference>
<dbReference type="EMBL" id="LR586016">
    <property type="protein sequence ID" value="VIP04724.1"/>
    <property type="molecule type" value="Genomic_DNA"/>
</dbReference>